<comment type="caution">
    <text evidence="2">The sequence shown here is derived from an EMBL/GenBank/DDBJ whole genome shotgun (WGS) entry which is preliminary data.</text>
</comment>
<gene>
    <name evidence="2" type="ORF">BGW38_007809</name>
</gene>
<evidence type="ECO:0000256" key="1">
    <source>
        <dbReference type="SAM" id="Phobius"/>
    </source>
</evidence>
<sequence>MWINIQRDVLAKTFRSLSCEPWSLLSRVSQLGFDRPLAMLHREVNKKEGTIPPRLHFSTMDNDTFSILNTTLYKETTTDLNPSVEYFEDGWNFTIVDTKVSGLIDRFEESIHFSLKIQPAFDSTYPWVTVQLAHPGSNMTYFSDKDYGNQYQFLPGHIVQIRYKPIRYNMIAPPEEENIVYNSLQRIRNFFGFGVQVEDLTYETTIEHMPPTQNFSLSPFETLLIIRPKSDIESTQFLQEAPIIQDTLSKIGGLVSLVGSILVFLFGMNLVSPWGIVASIPWFRQRIARSLAKAYGNESGHSDGPFIVGNDQIGLLDEKMQAMTQGQQILLLKERLDELEAVLRDFYLDGSIFEDYARTAKSKDQ</sequence>
<reference evidence="2" key="1">
    <citation type="journal article" date="2020" name="Fungal Divers.">
        <title>Resolving the Mortierellaceae phylogeny through synthesis of multi-gene phylogenetics and phylogenomics.</title>
        <authorList>
            <person name="Vandepol N."/>
            <person name="Liber J."/>
            <person name="Desiro A."/>
            <person name="Na H."/>
            <person name="Kennedy M."/>
            <person name="Barry K."/>
            <person name="Grigoriev I.V."/>
            <person name="Miller A.N."/>
            <person name="O'Donnell K."/>
            <person name="Stajich J.E."/>
            <person name="Bonito G."/>
        </authorList>
    </citation>
    <scope>NUCLEOTIDE SEQUENCE</scope>
    <source>
        <strain evidence="2">KOD1015</strain>
    </source>
</reference>
<keyword evidence="1" id="KW-1133">Transmembrane helix</keyword>
<evidence type="ECO:0000313" key="3">
    <source>
        <dbReference type="Proteomes" id="UP000780801"/>
    </source>
</evidence>
<keyword evidence="1" id="KW-0472">Membrane</keyword>
<protein>
    <submittedName>
        <fullName evidence="2">Uncharacterized protein</fullName>
    </submittedName>
</protein>
<accession>A0A9P6G0G3</accession>
<organism evidence="2 3">
    <name type="scientific">Lunasporangiospora selenospora</name>
    <dbReference type="NCBI Taxonomy" id="979761"/>
    <lineage>
        <taxon>Eukaryota</taxon>
        <taxon>Fungi</taxon>
        <taxon>Fungi incertae sedis</taxon>
        <taxon>Mucoromycota</taxon>
        <taxon>Mortierellomycotina</taxon>
        <taxon>Mortierellomycetes</taxon>
        <taxon>Mortierellales</taxon>
        <taxon>Mortierellaceae</taxon>
        <taxon>Lunasporangiospora</taxon>
    </lineage>
</organism>
<feature type="transmembrane region" description="Helical" evidence="1">
    <location>
        <begin position="254"/>
        <end position="283"/>
    </location>
</feature>
<evidence type="ECO:0000313" key="2">
    <source>
        <dbReference type="EMBL" id="KAF9584030.1"/>
    </source>
</evidence>
<dbReference type="EMBL" id="JAABOA010000521">
    <property type="protein sequence ID" value="KAF9584030.1"/>
    <property type="molecule type" value="Genomic_DNA"/>
</dbReference>
<keyword evidence="1" id="KW-0812">Transmembrane</keyword>
<name>A0A9P6G0G3_9FUNG</name>
<keyword evidence="3" id="KW-1185">Reference proteome</keyword>
<dbReference type="Proteomes" id="UP000780801">
    <property type="component" value="Unassembled WGS sequence"/>
</dbReference>
<dbReference type="AlphaFoldDB" id="A0A9P6G0G3"/>
<dbReference type="OrthoDB" id="2403806at2759"/>
<proteinExistence type="predicted"/>